<dbReference type="PANTHER" id="PTHR43133:SF51">
    <property type="entry name" value="RNA POLYMERASE SIGMA FACTOR"/>
    <property type="match status" value="1"/>
</dbReference>
<dbReference type="InterPro" id="IPR013325">
    <property type="entry name" value="RNA_pol_sigma_r2"/>
</dbReference>
<dbReference type="EMBL" id="LS992241">
    <property type="protein sequence ID" value="SYX86901.1"/>
    <property type="molecule type" value="Genomic_DNA"/>
</dbReference>
<dbReference type="Gene3D" id="1.10.1740.10">
    <property type="match status" value="1"/>
</dbReference>
<protein>
    <submittedName>
        <fullName evidence="8">RNA polymerase</fullName>
    </submittedName>
</protein>
<evidence type="ECO:0000259" key="6">
    <source>
        <dbReference type="Pfam" id="PF04542"/>
    </source>
</evidence>
<evidence type="ECO:0000259" key="7">
    <source>
        <dbReference type="Pfam" id="PF04545"/>
    </source>
</evidence>
<evidence type="ECO:0000256" key="3">
    <source>
        <dbReference type="ARBA" id="ARBA00023082"/>
    </source>
</evidence>
<reference evidence="9" key="1">
    <citation type="submission" date="2018-08" db="EMBL/GenBank/DDBJ databases">
        <authorList>
            <person name="Chevrot R."/>
        </authorList>
    </citation>
    <scope>NUCLEOTIDE SEQUENCE [LARGE SCALE GENOMIC DNA]</scope>
</reference>
<accession>A0A383RJN5</accession>
<sequence>MGMRRIEKLVHRARLGDHQAYITLFQQYEQQLYRTAFVYVNNQQDALDVIQETAYRSFKLIATLREPKYFKTWLIRICITCAIDYLRQRKKVVHLKPGHMEFAVCNEDYDVALSISLKQLIEQLDEDERSVILLRFYHDFTIKEIAEVLQIPLGTGKTILYRALHKLKKVIKEESVYEQ</sequence>
<dbReference type="SUPFAM" id="SSF88659">
    <property type="entry name" value="Sigma3 and sigma4 domains of RNA polymerase sigma factors"/>
    <property type="match status" value="1"/>
</dbReference>
<name>A0A383RJN5_PAEAL</name>
<evidence type="ECO:0000256" key="5">
    <source>
        <dbReference type="ARBA" id="ARBA00023163"/>
    </source>
</evidence>
<dbReference type="InterPro" id="IPR039425">
    <property type="entry name" value="RNA_pol_sigma-70-like"/>
</dbReference>
<gene>
    <name evidence="8" type="ORF">PBLR_15327</name>
</gene>
<keyword evidence="4" id="KW-0238">DNA-binding</keyword>
<dbReference type="AlphaFoldDB" id="A0A383RJN5"/>
<dbReference type="InterPro" id="IPR013324">
    <property type="entry name" value="RNA_pol_sigma_r3/r4-like"/>
</dbReference>
<dbReference type="GO" id="GO:0003677">
    <property type="term" value="F:DNA binding"/>
    <property type="evidence" value="ECO:0007669"/>
    <property type="project" value="UniProtKB-KW"/>
</dbReference>
<dbReference type="GO" id="GO:0006352">
    <property type="term" value="P:DNA-templated transcription initiation"/>
    <property type="evidence" value="ECO:0007669"/>
    <property type="project" value="InterPro"/>
</dbReference>
<dbReference type="GO" id="GO:0016987">
    <property type="term" value="F:sigma factor activity"/>
    <property type="evidence" value="ECO:0007669"/>
    <property type="project" value="UniProtKB-KW"/>
</dbReference>
<feature type="domain" description="RNA polymerase sigma-70 region 4" evidence="7">
    <location>
        <begin position="121"/>
        <end position="169"/>
    </location>
</feature>
<dbReference type="CDD" id="cd06171">
    <property type="entry name" value="Sigma70_r4"/>
    <property type="match status" value="1"/>
</dbReference>
<proteinExistence type="inferred from homology"/>
<dbReference type="Gene3D" id="1.10.10.10">
    <property type="entry name" value="Winged helix-like DNA-binding domain superfamily/Winged helix DNA-binding domain"/>
    <property type="match status" value="1"/>
</dbReference>
<dbReference type="Pfam" id="PF04545">
    <property type="entry name" value="Sigma70_r4"/>
    <property type="match status" value="1"/>
</dbReference>
<organism evidence="8 9">
    <name type="scientific">Paenibacillus alvei</name>
    <name type="common">Bacillus alvei</name>
    <dbReference type="NCBI Taxonomy" id="44250"/>
    <lineage>
        <taxon>Bacteria</taxon>
        <taxon>Bacillati</taxon>
        <taxon>Bacillota</taxon>
        <taxon>Bacilli</taxon>
        <taxon>Bacillales</taxon>
        <taxon>Paenibacillaceae</taxon>
        <taxon>Paenibacillus</taxon>
    </lineage>
</organism>
<keyword evidence="3" id="KW-0731">Sigma factor</keyword>
<evidence type="ECO:0000256" key="2">
    <source>
        <dbReference type="ARBA" id="ARBA00023015"/>
    </source>
</evidence>
<dbReference type="SUPFAM" id="SSF88946">
    <property type="entry name" value="Sigma2 domain of RNA polymerase sigma factors"/>
    <property type="match status" value="1"/>
</dbReference>
<evidence type="ECO:0000256" key="1">
    <source>
        <dbReference type="ARBA" id="ARBA00010641"/>
    </source>
</evidence>
<dbReference type="InterPro" id="IPR014284">
    <property type="entry name" value="RNA_pol_sigma-70_dom"/>
</dbReference>
<dbReference type="Proteomes" id="UP000304148">
    <property type="component" value="Chromosome"/>
</dbReference>
<dbReference type="Pfam" id="PF04542">
    <property type="entry name" value="Sigma70_r2"/>
    <property type="match status" value="1"/>
</dbReference>
<dbReference type="InterPro" id="IPR007627">
    <property type="entry name" value="RNA_pol_sigma70_r2"/>
</dbReference>
<dbReference type="NCBIfam" id="TIGR02937">
    <property type="entry name" value="sigma70-ECF"/>
    <property type="match status" value="1"/>
</dbReference>
<comment type="similarity">
    <text evidence="1">Belongs to the sigma-70 factor family. ECF subfamily.</text>
</comment>
<dbReference type="InterPro" id="IPR007630">
    <property type="entry name" value="RNA_pol_sigma70_r4"/>
</dbReference>
<dbReference type="InterPro" id="IPR036388">
    <property type="entry name" value="WH-like_DNA-bd_sf"/>
</dbReference>
<keyword evidence="5" id="KW-0804">Transcription</keyword>
<evidence type="ECO:0000313" key="8">
    <source>
        <dbReference type="EMBL" id="SYX86901.1"/>
    </source>
</evidence>
<evidence type="ECO:0000256" key="4">
    <source>
        <dbReference type="ARBA" id="ARBA00023125"/>
    </source>
</evidence>
<dbReference type="PANTHER" id="PTHR43133">
    <property type="entry name" value="RNA POLYMERASE ECF-TYPE SIGMA FACTO"/>
    <property type="match status" value="1"/>
</dbReference>
<evidence type="ECO:0000313" key="9">
    <source>
        <dbReference type="Proteomes" id="UP000304148"/>
    </source>
</evidence>
<keyword evidence="2" id="KW-0805">Transcription regulation</keyword>
<feature type="domain" description="RNA polymerase sigma-70 region 2" evidence="6">
    <location>
        <begin position="24"/>
        <end position="91"/>
    </location>
</feature>